<reference evidence="2 3" key="1">
    <citation type="submission" date="2020-06" db="EMBL/GenBank/DDBJ databases">
        <title>Altererythrobacter lutimaris sp. nov., a marine bacterium isolated from a tidal flat.</title>
        <authorList>
            <person name="Kim D."/>
            <person name="Yoo Y."/>
            <person name="Kim J.-J."/>
        </authorList>
    </citation>
    <scope>NUCLEOTIDE SEQUENCE [LARGE SCALE GENOMIC DNA]</scope>
    <source>
        <strain evidence="2 3">JGD-16</strain>
    </source>
</reference>
<dbReference type="GO" id="GO:0016740">
    <property type="term" value="F:transferase activity"/>
    <property type="evidence" value="ECO:0007669"/>
    <property type="project" value="UniProtKB-KW"/>
</dbReference>
<keyword evidence="2" id="KW-0808">Transferase</keyword>
<proteinExistence type="predicted"/>
<dbReference type="Proteomes" id="UP000546031">
    <property type="component" value="Unassembled WGS sequence"/>
</dbReference>
<dbReference type="InterPro" id="IPR007345">
    <property type="entry name" value="Polysacch_pyruvyl_Trfase"/>
</dbReference>
<sequence>MIRMHWASHDGNIGDCYGPMLVAAYTGQKIARASKKSLRRRLISVGTIGQLQKFGTVDVWGAGFAGQGGTEFEIAHGYEKPRFVRFVPHATRGPFSRQMLINAGCEVPEVYGDPAILVNRLWPPEKVEKRWDLGVVLHLTEVDETFTRYQIPPELAESVKVFHTRFPREEGVAAVDERVRELQSCRRILSTGLHALVLAEACNIPCAHFAIHDGPTGRNRVDDTDVLLDHRMRDFYAGCGEKDVLVYRVMRHLETDWEDAIAFIDREWRPLVYDPTRLIESFPARHGVFASEPIVTDMERIAELVRL</sequence>
<dbReference type="AlphaFoldDB" id="A0A850H7W7"/>
<organism evidence="2 3">
    <name type="scientific">Altererythrobacter lutimaris</name>
    <dbReference type="NCBI Taxonomy" id="2743979"/>
    <lineage>
        <taxon>Bacteria</taxon>
        <taxon>Pseudomonadati</taxon>
        <taxon>Pseudomonadota</taxon>
        <taxon>Alphaproteobacteria</taxon>
        <taxon>Sphingomonadales</taxon>
        <taxon>Erythrobacteraceae</taxon>
        <taxon>Altererythrobacter</taxon>
    </lineage>
</organism>
<protein>
    <submittedName>
        <fullName evidence="2">Polysaccharide pyruvyl transferase family protein</fullName>
    </submittedName>
</protein>
<gene>
    <name evidence="2" type="ORF">HUO12_10680</name>
</gene>
<evidence type="ECO:0000313" key="2">
    <source>
        <dbReference type="EMBL" id="NVE95364.1"/>
    </source>
</evidence>
<dbReference type="RefSeq" id="WP_176273593.1">
    <property type="nucleotide sequence ID" value="NZ_JABWTA010000001.1"/>
</dbReference>
<evidence type="ECO:0000313" key="3">
    <source>
        <dbReference type="Proteomes" id="UP000546031"/>
    </source>
</evidence>
<accession>A0A850H7W7</accession>
<evidence type="ECO:0000259" key="1">
    <source>
        <dbReference type="Pfam" id="PF04230"/>
    </source>
</evidence>
<comment type="caution">
    <text evidence="2">The sequence shown here is derived from an EMBL/GenBank/DDBJ whole genome shotgun (WGS) entry which is preliminary data.</text>
</comment>
<dbReference type="Pfam" id="PF04230">
    <property type="entry name" value="PS_pyruv_trans"/>
    <property type="match status" value="1"/>
</dbReference>
<dbReference type="EMBL" id="JABWTA010000001">
    <property type="protein sequence ID" value="NVE95364.1"/>
    <property type="molecule type" value="Genomic_DNA"/>
</dbReference>
<keyword evidence="3" id="KW-1185">Reference proteome</keyword>
<feature type="domain" description="Polysaccharide pyruvyl transferase" evidence="1">
    <location>
        <begin position="85"/>
        <end position="212"/>
    </location>
</feature>
<name>A0A850H7W7_9SPHN</name>